<accession>A0AAQ1HPH0</accession>
<keyword evidence="2" id="KW-1185">Reference proteome</keyword>
<dbReference type="EMBL" id="FOLS01000016">
    <property type="protein sequence ID" value="SFD07226.1"/>
    <property type="molecule type" value="Genomic_DNA"/>
</dbReference>
<comment type="caution">
    <text evidence="1">The sequence shown here is derived from an EMBL/GenBank/DDBJ whole genome shotgun (WGS) entry which is preliminary data.</text>
</comment>
<dbReference type="AlphaFoldDB" id="A0AAQ1HPH0"/>
<dbReference type="RefSeq" id="WP_074980937.1">
    <property type="nucleotide sequence ID" value="NZ_FOLS01000016.1"/>
</dbReference>
<proteinExistence type="predicted"/>
<name>A0AAQ1HPH0_9PSED</name>
<evidence type="ECO:0000313" key="2">
    <source>
        <dbReference type="Proteomes" id="UP000183385"/>
    </source>
</evidence>
<gene>
    <name evidence="1" type="ORF">SAMN05216577_1166</name>
</gene>
<dbReference type="Proteomes" id="UP000183385">
    <property type="component" value="Unassembled WGS sequence"/>
</dbReference>
<reference evidence="1 2" key="1">
    <citation type="submission" date="2016-10" db="EMBL/GenBank/DDBJ databases">
        <authorList>
            <person name="Varghese N."/>
            <person name="Submissions S."/>
        </authorList>
    </citation>
    <scope>NUCLEOTIDE SEQUENCE [LARGE SCALE GENOMIC DNA]</scope>
    <source>
        <strain evidence="1 2">LMG 18378</strain>
    </source>
</reference>
<sequence>MKLNDAHLWNLLRFRRSNNASMSNSDAVDDLVRLGLLDRHQATLPLGTAIGNAIVAKANEILLAVQNGTTRIDEHGWFTGGSVTVHCDSVSLSGTTEMQEAAQRAIRDAVNRGVLHGPLRAGETVFPDVKAGEVWYARFSGGLSGSNALHLIRLTEVTDTRVSYQSWDDWRAYQDLQRAMQPNRPYPYEAPPPVAHYLRRAVTFVERLELPNGD</sequence>
<evidence type="ECO:0000313" key="1">
    <source>
        <dbReference type="EMBL" id="SFD07226.1"/>
    </source>
</evidence>
<protein>
    <submittedName>
        <fullName evidence="1">Uncharacterized protein</fullName>
    </submittedName>
</protein>
<organism evidence="1 2">
    <name type="scientific">Pseudomonas citronellolis</name>
    <dbReference type="NCBI Taxonomy" id="53408"/>
    <lineage>
        <taxon>Bacteria</taxon>
        <taxon>Pseudomonadati</taxon>
        <taxon>Pseudomonadota</taxon>
        <taxon>Gammaproteobacteria</taxon>
        <taxon>Pseudomonadales</taxon>
        <taxon>Pseudomonadaceae</taxon>
        <taxon>Pseudomonas</taxon>
    </lineage>
</organism>